<dbReference type="Proteomes" id="UP001597158">
    <property type="component" value="Unassembled WGS sequence"/>
</dbReference>
<evidence type="ECO:0000313" key="4">
    <source>
        <dbReference type="Proteomes" id="UP001597158"/>
    </source>
</evidence>
<sequence>MRGQLDPQSSMFHYFSPESRVPADHPLRRVKRLADRALGAISGELDALYSSVGRPSIPPERLLKAQLLIALYSVRSDRQFCEQLDYNILFRWFLDMDLESPTLDQSNFSRLRERLVATDVARRFFDEVVNLARKQKLLSSDHFTVDGTLIDAWASFKSFKPQDGTPPKDGDDGTGMVDFKGEKR</sequence>
<reference evidence="4" key="1">
    <citation type="journal article" date="2019" name="Int. J. Syst. Evol. Microbiol.">
        <title>The Global Catalogue of Microorganisms (GCM) 10K type strain sequencing project: providing services to taxonomists for standard genome sequencing and annotation.</title>
        <authorList>
            <consortium name="The Broad Institute Genomics Platform"/>
            <consortium name="The Broad Institute Genome Sequencing Center for Infectious Disease"/>
            <person name="Wu L."/>
            <person name="Ma J."/>
        </authorList>
    </citation>
    <scope>NUCLEOTIDE SEQUENCE [LARGE SCALE GENOMIC DNA]</scope>
    <source>
        <strain evidence="4">CCUG 48884</strain>
    </source>
</reference>
<name>A0ABW3WFA9_9RHOO</name>
<dbReference type="PANTHER" id="PTHR35604">
    <property type="entry name" value="TRANSPOSASE INSH FOR INSERTION SEQUENCE ELEMENT IS5A-RELATED"/>
    <property type="match status" value="1"/>
</dbReference>
<dbReference type="PANTHER" id="PTHR35604:SF2">
    <property type="entry name" value="TRANSPOSASE INSH FOR INSERTION SEQUENCE ELEMENT IS5A-RELATED"/>
    <property type="match status" value="1"/>
</dbReference>
<accession>A0ABW3WFA9</accession>
<evidence type="ECO:0000256" key="1">
    <source>
        <dbReference type="SAM" id="MobiDB-lite"/>
    </source>
</evidence>
<protein>
    <submittedName>
        <fullName evidence="3">Transposase</fullName>
    </submittedName>
</protein>
<dbReference type="Pfam" id="PF05598">
    <property type="entry name" value="DUF772"/>
    <property type="match status" value="1"/>
</dbReference>
<evidence type="ECO:0000259" key="2">
    <source>
        <dbReference type="Pfam" id="PF05598"/>
    </source>
</evidence>
<dbReference type="EMBL" id="JBHTMC010000024">
    <property type="protein sequence ID" value="MFD1264524.1"/>
    <property type="molecule type" value="Genomic_DNA"/>
</dbReference>
<evidence type="ECO:0000313" key="3">
    <source>
        <dbReference type="EMBL" id="MFD1264524.1"/>
    </source>
</evidence>
<dbReference type="InterPro" id="IPR008490">
    <property type="entry name" value="Transposase_InsH_N"/>
</dbReference>
<feature type="non-terminal residue" evidence="3">
    <location>
        <position position="184"/>
    </location>
</feature>
<feature type="region of interest" description="Disordered" evidence="1">
    <location>
        <begin position="159"/>
        <end position="184"/>
    </location>
</feature>
<comment type="caution">
    <text evidence="3">The sequence shown here is derived from an EMBL/GenBank/DDBJ whole genome shotgun (WGS) entry which is preliminary data.</text>
</comment>
<dbReference type="RefSeq" id="WP_386041214.1">
    <property type="nucleotide sequence ID" value="NZ_JBHTMC010000024.1"/>
</dbReference>
<proteinExistence type="predicted"/>
<feature type="domain" description="Transposase InsH N-terminal" evidence="2">
    <location>
        <begin position="17"/>
        <end position="114"/>
    </location>
</feature>
<organism evidence="3 4">
    <name type="scientific">Thauera mechernichensis</name>
    <dbReference type="NCBI Taxonomy" id="82788"/>
    <lineage>
        <taxon>Bacteria</taxon>
        <taxon>Pseudomonadati</taxon>
        <taxon>Pseudomonadota</taxon>
        <taxon>Betaproteobacteria</taxon>
        <taxon>Rhodocyclales</taxon>
        <taxon>Zoogloeaceae</taxon>
        <taxon>Thauera</taxon>
    </lineage>
</organism>
<gene>
    <name evidence="3" type="ORF">ACFQ4M_13125</name>
</gene>
<keyword evidence="4" id="KW-1185">Reference proteome</keyword>